<evidence type="ECO:0000313" key="1">
    <source>
        <dbReference type="EMBL" id="ETV92597.1"/>
    </source>
</evidence>
<gene>
    <name evidence="1" type="ORF">H310_13054</name>
</gene>
<dbReference type="RefSeq" id="XP_008878633.1">
    <property type="nucleotide sequence ID" value="XM_008880411.1"/>
</dbReference>
<sequence>MSPTTNDNIKADPIVFRDANFNIFKVRVQAKLRSKNLCTIVNDIARDLSPTEVASL</sequence>
<dbReference type="GeneID" id="20090104"/>
<dbReference type="AlphaFoldDB" id="A0A024TGX0"/>
<protein>
    <submittedName>
        <fullName evidence="1">Uncharacterized protein</fullName>
    </submittedName>
</protein>
<dbReference type="EMBL" id="KI913998">
    <property type="protein sequence ID" value="ETV92597.1"/>
    <property type="molecule type" value="Genomic_DNA"/>
</dbReference>
<dbReference type="VEuPathDB" id="FungiDB:H310_13054"/>
<reference evidence="1" key="1">
    <citation type="submission" date="2013-12" db="EMBL/GenBank/DDBJ databases">
        <title>The Genome Sequence of Aphanomyces invadans NJM9701.</title>
        <authorList>
            <consortium name="The Broad Institute Genomics Platform"/>
            <person name="Russ C."/>
            <person name="Tyler B."/>
            <person name="van West P."/>
            <person name="Dieguez-Uribeondo J."/>
            <person name="Young S.K."/>
            <person name="Zeng Q."/>
            <person name="Gargeya S."/>
            <person name="Fitzgerald M."/>
            <person name="Abouelleil A."/>
            <person name="Alvarado L."/>
            <person name="Chapman S.B."/>
            <person name="Gainer-Dewar J."/>
            <person name="Goldberg J."/>
            <person name="Griggs A."/>
            <person name="Gujja S."/>
            <person name="Hansen M."/>
            <person name="Howarth C."/>
            <person name="Imamovic A."/>
            <person name="Ireland A."/>
            <person name="Larimer J."/>
            <person name="McCowan C."/>
            <person name="Murphy C."/>
            <person name="Pearson M."/>
            <person name="Poon T.W."/>
            <person name="Priest M."/>
            <person name="Roberts A."/>
            <person name="Saif S."/>
            <person name="Shea T."/>
            <person name="Sykes S."/>
            <person name="Wortman J."/>
            <person name="Nusbaum C."/>
            <person name="Birren B."/>
        </authorList>
    </citation>
    <scope>NUCLEOTIDE SEQUENCE [LARGE SCALE GENOMIC DNA]</scope>
    <source>
        <strain evidence="1">NJM9701</strain>
    </source>
</reference>
<organism evidence="1">
    <name type="scientific">Aphanomyces invadans</name>
    <dbReference type="NCBI Taxonomy" id="157072"/>
    <lineage>
        <taxon>Eukaryota</taxon>
        <taxon>Sar</taxon>
        <taxon>Stramenopiles</taxon>
        <taxon>Oomycota</taxon>
        <taxon>Saprolegniomycetes</taxon>
        <taxon>Saprolegniales</taxon>
        <taxon>Verrucalvaceae</taxon>
        <taxon>Aphanomyces</taxon>
    </lineage>
</organism>
<feature type="non-terminal residue" evidence="1">
    <location>
        <position position="56"/>
    </location>
</feature>
<name>A0A024TGX0_9STRA</name>
<proteinExistence type="predicted"/>
<accession>A0A024TGX0</accession>